<comment type="similarity">
    <text evidence="15">Belongs to the rusA family.</text>
</comment>
<keyword evidence="10" id="KW-0233">DNA recombination</keyword>
<accession>A0A447V1N9</accession>
<evidence type="ECO:0000256" key="15">
    <source>
        <dbReference type="PIRNR" id="PIRNR001007"/>
    </source>
</evidence>
<dbReference type="Proteomes" id="UP000274122">
    <property type="component" value="Chromosome"/>
</dbReference>
<evidence type="ECO:0000256" key="2">
    <source>
        <dbReference type="ARBA" id="ARBA00011738"/>
    </source>
</evidence>
<evidence type="ECO:0000256" key="8">
    <source>
        <dbReference type="ARBA" id="ARBA00022801"/>
    </source>
</evidence>
<evidence type="ECO:0000256" key="7">
    <source>
        <dbReference type="ARBA" id="ARBA00022763"/>
    </source>
</evidence>
<evidence type="ECO:0000256" key="4">
    <source>
        <dbReference type="ARBA" id="ARBA00022722"/>
    </source>
</evidence>
<dbReference type="Gene3D" id="3.30.1330.70">
    <property type="entry name" value="Holliday junction resolvase RusA"/>
    <property type="match status" value="1"/>
</dbReference>
<keyword evidence="7 15" id="KW-0227">DNA damage</keyword>
<dbReference type="SUPFAM" id="SSF103084">
    <property type="entry name" value="Holliday junction resolvase RusA"/>
    <property type="match status" value="1"/>
</dbReference>
<dbReference type="GO" id="GO:0008821">
    <property type="term" value="F:crossover junction DNA endonuclease activity"/>
    <property type="evidence" value="ECO:0007669"/>
    <property type="project" value="UniProtKB-EC"/>
</dbReference>
<dbReference type="PIRSF" id="PIRSF001007">
    <property type="entry name" value="RusA"/>
    <property type="match status" value="1"/>
</dbReference>
<dbReference type="GO" id="GO:0006310">
    <property type="term" value="P:DNA recombination"/>
    <property type="evidence" value="ECO:0007669"/>
    <property type="project" value="UniProtKB-KW"/>
</dbReference>
<organism evidence="16 17">
    <name type="scientific">Cedecea lapagei</name>
    <dbReference type="NCBI Taxonomy" id="158823"/>
    <lineage>
        <taxon>Bacteria</taxon>
        <taxon>Pseudomonadati</taxon>
        <taxon>Pseudomonadota</taxon>
        <taxon>Gammaproteobacteria</taxon>
        <taxon>Enterobacterales</taxon>
        <taxon>Enterobacteriaceae</taxon>
        <taxon>Cedecea</taxon>
    </lineage>
</organism>
<name>A0A447V1N9_9ENTR</name>
<dbReference type="KEGG" id="clap:NCTC11466_02085"/>
<sequence>MNTYHLKLPWPPSNNRYWRHSRGRHFISDWGKRYRKEVIEIIQAAKLDINITPRIRITIHAAPPDNRKRDLDNLPKAVFDALTSAGFWLDDGQIDDMRIKRCQRHKGGMLWLVMHEIDGELPVITELMESAA</sequence>
<keyword evidence="6 15" id="KW-0255">Endonuclease</keyword>
<evidence type="ECO:0000256" key="1">
    <source>
        <dbReference type="ARBA" id="ARBA00001946"/>
    </source>
</evidence>
<evidence type="ECO:0000256" key="11">
    <source>
        <dbReference type="ARBA" id="ARBA00023204"/>
    </source>
</evidence>
<dbReference type="GO" id="GO:0000287">
    <property type="term" value="F:magnesium ion binding"/>
    <property type="evidence" value="ECO:0007669"/>
    <property type="project" value="InterPro"/>
</dbReference>
<evidence type="ECO:0000256" key="5">
    <source>
        <dbReference type="ARBA" id="ARBA00022723"/>
    </source>
</evidence>
<dbReference type="InterPro" id="IPR008822">
    <property type="entry name" value="Endonuclease_RusA-like"/>
</dbReference>
<evidence type="ECO:0000256" key="9">
    <source>
        <dbReference type="ARBA" id="ARBA00022842"/>
    </source>
</evidence>
<keyword evidence="9" id="KW-0460">Magnesium</keyword>
<comment type="catalytic activity">
    <reaction evidence="13 15">
        <text>Endonucleolytic cleavage at a junction such as a reciprocal single-stranded crossover between two homologous DNA duplexes (Holliday junction).</text>
        <dbReference type="EC" id="3.1.21.10"/>
    </reaction>
</comment>
<evidence type="ECO:0000313" key="16">
    <source>
        <dbReference type="EMBL" id="VEB97317.1"/>
    </source>
</evidence>
<reference evidence="16 17" key="1">
    <citation type="submission" date="2018-12" db="EMBL/GenBank/DDBJ databases">
        <authorList>
            <consortium name="Pathogen Informatics"/>
        </authorList>
    </citation>
    <scope>NUCLEOTIDE SEQUENCE [LARGE SCALE GENOMIC DNA]</scope>
    <source>
        <strain evidence="16 17">NCTC11466</strain>
    </source>
</reference>
<comment type="function">
    <text evidence="15">Endonuclease that resolves Holliday junction intermediates made during homologous genetic recombination and DNA repair. Exhibits sequence and structure-selective cleavage of four-way DNA junctions, where it introduces symmetrical nicks in two strands of the same polarity at the 5' side of dinucleotides. Corrects the defects in genetic recombination and DNA repair associated with inactivation of ruvAB or ruvC.</text>
</comment>
<dbReference type="GO" id="GO:0006281">
    <property type="term" value="P:DNA repair"/>
    <property type="evidence" value="ECO:0007669"/>
    <property type="project" value="UniProtKB-KW"/>
</dbReference>
<dbReference type="EMBL" id="LR134201">
    <property type="protein sequence ID" value="VEB97317.1"/>
    <property type="molecule type" value="Genomic_DNA"/>
</dbReference>
<keyword evidence="8 15" id="KW-0378">Hydrolase</keyword>
<comment type="cofactor">
    <cofactor evidence="1">
        <name>Mg(2+)</name>
        <dbReference type="ChEBI" id="CHEBI:18420"/>
    </cofactor>
</comment>
<proteinExistence type="inferred from homology"/>
<dbReference type="InterPro" id="IPR016281">
    <property type="entry name" value="Endonuclease_RusA"/>
</dbReference>
<dbReference type="EC" id="3.1.21.10" evidence="14 15"/>
<evidence type="ECO:0000256" key="13">
    <source>
        <dbReference type="ARBA" id="ARBA00029354"/>
    </source>
</evidence>
<evidence type="ECO:0000256" key="3">
    <source>
        <dbReference type="ARBA" id="ARBA00014885"/>
    </source>
</evidence>
<dbReference type="Pfam" id="PF05866">
    <property type="entry name" value="RusA"/>
    <property type="match status" value="1"/>
</dbReference>
<evidence type="ECO:0000256" key="6">
    <source>
        <dbReference type="ARBA" id="ARBA00022759"/>
    </source>
</evidence>
<keyword evidence="4 15" id="KW-0540">Nuclease</keyword>
<evidence type="ECO:0000256" key="14">
    <source>
        <dbReference type="ARBA" id="ARBA00029488"/>
    </source>
</evidence>
<dbReference type="RefSeq" id="WP_126356129.1">
    <property type="nucleotide sequence ID" value="NZ_LR134201.1"/>
</dbReference>
<evidence type="ECO:0000256" key="10">
    <source>
        <dbReference type="ARBA" id="ARBA00023172"/>
    </source>
</evidence>
<comment type="subunit">
    <text evidence="2">Homodimer.</text>
</comment>
<protein>
    <recommendedName>
        <fullName evidence="3 15">Crossover junction endodeoxyribonuclease rusA</fullName>
        <ecNumber evidence="14 15">3.1.21.10</ecNumber>
    </recommendedName>
</protein>
<dbReference type="InterPro" id="IPR036614">
    <property type="entry name" value="RusA-like_sf"/>
</dbReference>
<gene>
    <name evidence="16" type="primary">rusA_1</name>
    <name evidence="16" type="ORF">NCTC11466_02085</name>
</gene>
<evidence type="ECO:0000256" key="12">
    <source>
        <dbReference type="ARBA" id="ARBA00024745"/>
    </source>
</evidence>
<dbReference type="AlphaFoldDB" id="A0A447V1N9"/>
<comment type="function">
    <text evidence="12">Endonuclease that resolves Holliday junction intermediates made during homologous genetic recombination and DNA repair. Exhibits sequence and structure-selective cleavage of four-way DNA junctions, where it introduces symmetrical nicks in two strands of the same polarity at the 5' side of CC dinucleotides. Corrects the defects in genetic recombination and DNA repair associated with inactivation of RuvAB or RuvC.</text>
</comment>
<dbReference type="OrthoDB" id="73971at2"/>
<keyword evidence="5" id="KW-0479">Metal-binding</keyword>
<keyword evidence="17" id="KW-1185">Reference proteome</keyword>
<keyword evidence="11 15" id="KW-0234">DNA repair</keyword>
<evidence type="ECO:0000313" key="17">
    <source>
        <dbReference type="Proteomes" id="UP000274122"/>
    </source>
</evidence>